<dbReference type="PANTHER" id="PTHR30024">
    <property type="entry name" value="ALIPHATIC SULFONATES-BINDING PROTEIN-RELATED"/>
    <property type="match status" value="1"/>
</dbReference>
<gene>
    <name evidence="5" type="ORF">D4Q52_15595</name>
</gene>
<feature type="domain" description="SsuA/THI5-like" evidence="4">
    <location>
        <begin position="61"/>
        <end position="264"/>
    </location>
</feature>
<sequence>MKSERTATKLYTGAASRRTVLLGASAAAMVAAFDRLGSPAAAQSLKSIKVSEAIHLGMYVSVYAAKHGGFFKKHGLDVAVSSAGGIALALPVVLSGNASFAVTGAGMSVNAVNEGAKVSNIAKVVGGVAMWAVAKPGTKVGNIADFKGKTIATLRFPSSTIQTPTFAMKDRGGYDPEASGVKFLQLPQGAQAQAVLDGRAEFATMFEWDVSIAKEKFGLEPVFAFADIIGPLSWTTAMTQREVIEKDPAMVQAFCDALAEAQAALQTDRELFVKASVAEFPQVGESVIRSAAGNLLDNSAAIPKNPTISKAEWDADMAFELAGGSIKSARPYEEMVDNSFAEKATAKVGKAG</sequence>
<dbReference type="OrthoDB" id="7808807at2"/>
<evidence type="ECO:0000259" key="4">
    <source>
        <dbReference type="Pfam" id="PF09084"/>
    </source>
</evidence>
<dbReference type="InterPro" id="IPR006311">
    <property type="entry name" value="TAT_signal"/>
</dbReference>
<organism evidence="5 6">
    <name type="scientific">Rhodopseudomonas palustris</name>
    <dbReference type="NCBI Taxonomy" id="1076"/>
    <lineage>
        <taxon>Bacteria</taxon>
        <taxon>Pseudomonadati</taxon>
        <taxon>Pseudomonadota</taxon>
        <taxon>Alphaproteobacteria</taxon>
        <taxon>Hyphomicrobiales</taxon>
        <taxon>Nitrobacteraceae</taxon>
        <taxon>Rhodopseudomonas</taxon>
    </lineage>
</organism>
<dbReference type="AlphaFoldDB" id="A0A418V3S6"/>
<accession>A0A418V3S6</accession>
<dbReference type="InterPro" id="IPR015168">
    <property type="entry name" value="SsuA/THI5"/>
</dbReference>
<evidence type="ECO:0000256" key="3">
    <source>
        <dbReference type="ARBA" id="ARBA00022729"/>
    </source>
</evidence>
<dbReference type="EMBL" id="QYYD01000015">
    <property type="protein sequence ID" value="RJF70745.1"/>
    <property type="molecule type" value="Genomic_DNA"/>
</dbReference>
<comment type="caution">
    <text evidence="5">The sequence shown here is derived from an EMBL/GenBank/DDBJ whole genome shotgun (WGS) entry which is preliminary data.</text>
</comment>
<evidence type="ECO:0000256" key="2">
    <source>
        <dbReference type="ARBA" id="ARBA00010742"/>
    </source>
</evidence>
<evidence type="ECO:0000256" key="1">
    <source>
        <dbReference type="ARBA" id="ARBA00004418"/>
    </source>
</evidence>
<dbReference type="PANTHER" id="PTHR30024:SF47">
    <property type="entry name" value="TAURINE-BINDING PERIPLASMIC PROTEIN"/>
    <property type="match status" value="1"/>
</dbReference>
<dbReference type="Pfam" id="PF09084">
    <property type="entry name" value="NMT1"/>
    <property type="match status" value="1"/>
</dbReference>
<dbReference type="PROSITE" id="PS51318">
    <property type="entry name" value="TAT"/>
    <property type="match status" value="1"/>
</dbReference>
<protein>
    <submittedName>
        <fullName evidence="5">ABC transporter substrate-binding protein</fullName>
    </submittedName>
</protein>
<evidence type="ECO:0000313" key="6">
    <source>
        <dbReference type="Proteomes" id="UP000285523"/>
    </source>
</evidence>
<evidence type="ECO:0000313" key="5">
    <source>
        <dbReference type="EMBL" id="RJF70745.1"/>
    </source>
</evidence>
<comment type="similarity">
    <text evidence="2">Belongs to the bacterial solute-binding protein SsuA/TauA family.</text>
</comment>
<comment type="subcellular location">
    <subcellularLocation>
        <location evidence="1">Periplasm</location>
    </subcellularLocation>
</comment>
<dbReference type="SUPFAM" id="SSF53850">
    <property type="entry name" value="Periplasmic binding protein-like II"/>
    <property type="match status" value="1"/>
</dbReference>
<dbReference type="RefSeq" id="WP_119857481.1">
    <property type="nucleotide sequence ID" value="NZ_QYYD01000015.1"/>
</dbReference>
<reference evidence="5 6" key="1">
    <citation type="submission" date="2018-09" db="EMBL/GenBank/DDBJ databases">
        <title>Draft genome sequence of Rhodopseudomonas palustris 2.1.18.</title>
        <authorList>
            <person name="Robertson S.L."/>
            <person name="Meyer T.E."/>
            <person name="Kyndt J.A."/>
        </authorList>
    </citation>
    <scope>NUCLEOTIDE SEQUENCE [LARGE SCALE GENOMIC DNA]</scope>
    <source>
        <strain evidence="5 6">2.1.18</strain>
    </source>
</reference>
<keyword evidence="3" id="KW-0732">Signal</keyword>
<dbReference type="GO" id="GO:0042597">
    <property type="term" value="C:periplasmic space"/>
    <property type="evidence" value="ECO:0007669"/>
    <property type="project" value="UniProtKB-SubCell"/>
</dbReference>
<proteinExistence type="inferred from homology"/>
<dbReference type="Proteomes" id="UP000285523">
    <property type="component" value="Unassembled WGS sequence"/>
</dbReference>
<dbReference type="Gene3D" id="3.40.190.10">
    <property type="entry name" value="Periplasmic binding protein-like II"/>
    <property type="match status" value="2"/>
</dbReference>
<name>A0A418V3S6_RHOPL</name>